<dbReference type="Pfam" id="PF14059">
    <property type="entry name" value="DUF4251"/>
    <property type="match status" value="1"/>
</dbReference>
<organism evidence="1 2">
    <name type="scientific">Christiangramia aestuarii</name>
    <dbReference type="NCBI Taxonomy" id="1028746"/>
    <lineage>
        <taxon>Bacteria</taxon>
        <taxon>Pseudomonadati</taxon>
        <taxon>Bacteroidota</taxon>
        <taxon>Flavobacteriia</taxon>
        <taxon>Flavobacteriales</taxon>
        <taxon>Flavobacteriaceae</taxon>
        <taxon>Christiangramia</taxon>
    </lineage>
</organism>
<reference evidence="1 2" key="1">
    <citation type="submission" date="2019-07" db="EMBL/GenBank/DDBJ databases">
        <title>Gramella aestuarii sp. nov., isolated from a tidal flat, and emended description of Gramella echinicola.</title>
        <authorList>
            <person name="Liu L."/>
        </authorList>
    </citation>
    <scope>NUCLEOTIDE SEQUENCE [LARGE SCALE GENOMIC DNA]</scope>
    <source>
        <strain evidence="1 2">BS12</strain>
    </source>
</reference>
<dbReference type="OrthoDB" id="1448121at2"/>
<evidence type="ECO:0000313" key="2">
    <source>
        <dbReference type="Proteomes" id="UP000460416"/>
    </source>
</evidence>
<evidence type="ECO:0000313" key="1">
    <source>
        <dbReference type="EMBL" id="MUP42800.1"/>
    </source>
</evidence>
<accession>A0A7K1LQR3</accession>
<name>A0A7K1LQR3_9FLAO</name>
<sequence>MYRSRFQNFIFKYIFFLSGLLLLNSCGGSKNNMEQEDFNELSQLVESGKFEIENTWAIPLGGGNINLIGNPNSIEIMGDSVEVYLPYFGVRQSGGSYDGEAGIKLKDKIRNLKVDEDPTKGKIDFKFETSQNTENLNFIISLYSNNKARTQVISSQRTSISYDGIISKLEKN</sequence>
<dbReference type="Proteomes" id="UP000460416">
    <property type="component" value="Unassembled WGS sequence"/>
</dbReference>
<dbReference type="AlphaFoldDB" id="A0A7K1LQR3"/>
<dbReference type="Gene3D" id="2.40.128.410">
    <property type="match status" value="1"/>
</dbReference>
<proteinExistence type="predicted"/>
<keyword evidence="2" id="KW-1185">Reference proteome</keyword>
<dbReference type="RefSeq" id="WP_156276300.1">
    <property type="nucleotide sequence ID" value="NZ_VJVW01000003.1"/>
</dbReference>
<gene>
    <name evidence="1" type="ORF">FLP08_09450</name>
</gene>
<protein>
    <submittedName>
        <fullName evidence="1">DUF4251 domain-containing protein</fullName>
    </submittedName>
</protein>
<dbReference type="InterPro" id="IPR025347">
    <property type="entry name" value="DUF4251"/>
</dbReference>
<dbReference type="EMBL" id="VJVW01000003">
    <property type="protein sequence ID" value="MUP42800.1"/>
    <property type="molecule type" value="Genomic_DNA"/>
</dbReference>
<comment type="caution">
    <text evidence="1">The sequence shown here is derived from an EMBL/GenBank/DDBJ whole genome shotgun (WGS) entry which is preliminary data.</text>
</comment>